<sequence>MSVEICETHTGLVVLVGDRAYKVKKPVVTDFLDFSSVERREQVCAREVQLNRRLAPDSYLGVGHFDNAGQGAAEPVIVMRRHPDSLRLATMVAAGEPVEEHLASIAETLARFHDRAERSTAIDAYGTADKITELWQENLTELRRYGGTVLSEDEIAEVTTLATRFLSGSADLFAERVAERHIVDGHGDLRADDIFCLPDGPALLDCLEFDDRLRSLDCVDDAAFLVMDLEFLGRDDLAAEFMSQYVRLTTGAAPKSLWHFYVSYRAVVRAKVDCIRFDQGITDARTDARHHLGIALAHLRAGAVRLILVGGGPGTGKTTLARALSERMHAAVISTDDVRRELLESGAISGSKGVFGGGLYLPDNVNAVYDQVLRRAAVALTHGRSAILDGTWRDPDHRRRAYAVADEYSCPAVGLVCEAPLPETMDRINRRTAGSSDATPGIAAAMADDEYSWSGAHLIDTTRSVGDCVDEVYEFCRQAT</sequence>
<dbReference type="InterPro" id="IPR027417">
    <property type="entry name" value="P-loop_NTPase"/>
</dbReference>
<dbReference type="PANTHER" id="PTHR43883">
    <property type="entry name" value="SLR0207 PROTEIN"/>
    <property type="match status" value="1"/>
</dbReference>
<protein>
    <recommendedName>
        <fullName evidence="3">AAA family ATPase</fullName>
    </recommendedName>
</protein>
<dbReference type="PANTHER" id="PTHR43883:SF1">
    <property type="entry name" value="GLUCONOKINASE"/>
    <property type="match status" value="1"/>
</dbReference>
<dbReference type="RefSeq" id="WP_087078610.1">
    <property type="nucleotide sequence ID" value="NZ_CP020809.1"/>
</dbReference>
<evidence type="ECO:0000313" key="1">
    <source>
        <dbReference type="EMBL" id="ART71210.1"/>
    </source>
</evidence>
<dbReference type="Gene3D" id="3.40.50.300">
    <property type="entry name" value="P-loop containing nucleotide triphosphate hydrolases"/>
    <property type="match status" value="1"/>
</dbReference>
<dbReference type="OrthoDB" id="9810277at2"/>
<dbReference type="SUPFAM" id="SSF52540">
    <property type="entry name" value="P-loop containing nucleoside triphosphate hydrolases"/>
    <property type="match status" value="1"/>
</dbReference>
<dbReference type="InterPro" id="IPR052732">
    <property type="entry name" value="Cell-binding_unc_protein"/>
</dbReference>
<keyword evidence="2" id="KW-1185">Reference proteome</keyword>
<dbReference type="KEGG" id="mdx:BTO20_24085"/>
<name>A0A1Y0C7J8_9MYCO</name>
<accession>A0A1Y0C7J8</accession>
<dbReference type="AlphaFoldDB" id="A0A1Y0C7J8"/>
<dbReference type="Pfam" id="PF13671">
    <property type="entry name" value="AAA_33"/>
    <property type="match status" value="1"/>
</dbReference>
<proteinExistence type="predicted"/>
<dbReference type="SUPFAM" id="SSF56112">
    <property type="entry name" value="Protein kinase-like (PK-like)"/>
    <property type="match status" value="1"/>
</dbReference>
<dbReference type="EMBL" id="CP020809">
    <property type="protein sequence ID" value="ART71210.1"/>
    <property type="molecule type" value="Genomic_DNA"/>
</dbReference>
<dbReference type="Proteomes" id="UP000195331">
    <property type="component" value="Chromosome"/>
</dbReference>
<reference evidence="1 2" key="1">
    <citation type="submission" date="2017-04" db="EMBL/GenBank/DDBJ databases">
        <title>Whole Genome Sequence of 1,4-Dioxane Degrading Bacterium Mycobacterium dioxanotrophicus PH-06.</title>
        <authorList>
            <person name="He Y."/>
        </authorList>
    </citation>
    <scope>NUCLEOTIDE SEQUENCE [LARGE SCALE GENOMIC DNA]</scope>
    <source>
        <strain evidence="1 2">PH-06</strain>
    </source>
</reference>
<gene>
    <name evidence="1" type="ORF">BTO20_24085</name>
</gene>
<dbReference type="InterPro" id="IPR011009">
    <property type="entry name" value="Kinase-like_dom_sf"/>
</dbReference>
<evidence type="ECO:0000313" key="2">
    <source>
        <dbReference type="Proteomes" id="UP000195331"/>
    </source>
</evidence>
<evidence type="ECO:0008006" key="3">
    <source>
        <dbReference type="Google" id="ProtNLM"/>
    </source>
</evidence>
<organism evidence="1 2">
    <name type="scientific">Mycobacterium dioxanotrophicus</name>
    <dbReference type="NCBI Taxonomy" id="482462"/>
    <lineage>
        <taxon>Bacteria</taxon>
        <taxon>Bacillati</taxon>
        <taxon>Actinomycetota</taxon>
        <taxon>Actinomycetes</taxon>
        <taxon>Mycobacteriales</taxon>
        <taxon>Mycobacteriaceae</taxon>
        <taxon>Mycobacterium</taxon>
    </lineage>
</organism>